<protein>
    <recommendedName>
        <fullName evidence="4">EF-hand domain-containing protein</fullName>
    </recommendedName>
</protein>
<dbReference type="Gene3D" id="1.10.238.10">
    <property type="entry name" value="EF-hand"/>
    <property type="match status" value="2"/>
</dbReference>
<dbReference type="GO" id="GO:0005509">
    <property type="term" value="F:calcium ion binding"/>
    <property type="evidence" value="ECO:0007669"/>
    <property type="project" value="InterPro"/>
</dbReference>
<reference evidence="5 6" key="1">
    <citation type="submission" date="2016-11" db="EMBL/GenBank/DDBJ databases">
        <title>The macronuclear genome of Stentor coeruleus: a giant cell with tiny introns.</title>
        <authorList>
            <person name="Slabodnick M."/>
            <person name="Ruby J.G."/>
            <person name="Reiff S.B."/>
            <person name="Swart E.C."/>
            <person name="Gosai S."/>
            <person name="Prabakaran S."/>
            <person name="Witkowska E."/>
            <person name="Larue G.E."/>
            <person name="Fisher S."/>
            <person name="Freeman R.M."/>
            <person name="Gunawardena J."/>
            <person name="Chu W."/>
            <person name="Stover N.A."/>
            <person name="Gregory B.D."/>
            <person name="Nowacki M."/>
            <person name="Derisi J."/>
            <person name="Roy S.W."/>
            <person name="Marshall W.F."/>
            <person name="Sood P."/>
        </authorList>
    </citation>
    <scope>NUCLEOTIDE SEQUENCE [LARGE SCALE GENOMIC DNA]</scope>
    <source>
        <strain evidence="5">WM001</strain>
    </source>
</reference>
<name>A0A1R2C7J9_9CILI</name>
<sequence length="179" mass="20106">MSRKSLYLSAASLKGKTRGTSRGETPDKRSLEDDFDMNDSDIALMKAAFQILDTNETGVINKTDLISVLDILKTDCQIGTRMLQDLTTLDEEITLDVFIRHLQNTRGNKNTKEGVKKVFKLIDNGEGKVTVESLKNMCKELGENVSDEQIMGVLEKIDPDNKCISSEEFIALMRQTKNR</sequence>
<evidence type="ECO:0000256" key="1">
    <source>
        <dbReference type="ARBA" id="ARBA00022737"/>
    </source>
</evidence>
<dbReference type="PROSITE" id="PS00018">
    <property type="entry name" value="EF_HAND_1"/>
    <property type="match status" value="1"/>
</dbReference>
<organism evidence="5 6">
    <name type="scientific">Stentor coeruleus</name>
    <dbReference type="NCBI Taxonomy" id="5963"/>
    <lineage>
        <taxon>Eukaryota</taxon>
        <taxon>Sar</taxon>
        <taxon>Alveolata</taxon>
        <taxon>Ciliophora</taxon>
        <taxon>Postciliodesmatophora</taxon>
        <taxon>Heterotrichea</taxon>
        <taxon>Heterotrichida</taxon>
        <taxon>Stentoridae</taxon>
        <taxon>Stentor</taxon>
    </lineage>
</organism>
<dbReference type="EMBL" id="MPUH01000253">
    <property type="protein sequence ID" value="OMJ84940.1"/>
    <property type="molecule type" value="Genomic_DNA"/>
</dbReference>
<dbReference type="InterPro" id="IPR002048">
    <property type="entry name" value="EF_hand_dom"/>
</dbReference>
<dbReference type="InterPro" id="IPR050403">
    <property type="entry name" value="Myosin_RLC"/>
</dbReference>
<evidence type="ECO:0000313" key="6">
    <source>
        <dbReference type="Proteomes" id="UP000187209"/>
    </source>
</evidence>
<feature type="region of interest" description="Disordered" evidence="3">
    <location>
        <begin position="1"/>
        <end position="34"/>
    </location>
</feature>
<keyword evidence="6" id="KW-1185">Reference proteome</keyword>
<dbReference type="AlphaFoldDB" id="A0A1R2C7J9"/>
<dbReference type="Proteomes" id="UP000187209">
    <property type="component" value="Unassembled WGS sequence"/>
</dbReference>
<dbReference type="Pfam" id="PF13499">
    <property type="entry name" value="EF-hand_7"/>
    <property type="match status" value="1"/>
</dbReference>
<evidence type="ECO:0000259" key="4">
    <source>
        <dbReference type="PROSITE" id="PS50222"/>
    </source>
</evidence>
<dbReference type="InterPro" id="IPR011992">
    <property type="entry name" value="EF-hand-dom_pair"/>
</dbReference>
<dbReference type="OrthoDB" id="429467at2759"/>
<proteinExistence type="predicted"/>
<keyword evidence="1" id="KW-0677">Repeat</keyword>
<evidence type="ECO:0000313" key="5">
    <source>
        <dbReference type="EMBL" id="OMJ84940.1"/>
    </source>
</evidence>
<dbReference type="SUPFAM" id="SSF47473">
    <property type="entry name" value="EF-hand"/>
    <property type="match status" value="1"/>
</dbReference>
<comment type="caution">
    <text evidence="5">The sequence shown here is derived from an EMBL/GenBank/DDBJ whole genome shotgun (WGS) entry which is preliminary data.</text>
</comment>
<dbReference type="SMART" id="SM00054">
    <property type="entry name" value="EFh"/>
    <property type="match status" value="3"/>
</dbReference>
<feature type="domain" description="EF-hand" evidence="4">
    <location>
        <begin position="110"/>
        <end position="144"/>
    </location>
</feature>
<dbReference type="PROSITE" id="PS50222">
    <property type="entry name" value="EF_HAND_2"/>
    <property type="match status" value="2"/>
</dbReference>
<evidence type="ECO:0000256" key="3">
    <source>
        <dbReference type="SAM" id="MobiDB-lite"/>
    </source>
</evidence>
<accession>A0A1R2C7J9</accession>
<dbReference type="InterPro" id="IPR018247">
    <property type="entry name" value="EF_Hand_1_Ca_BS"/>
</dbReference>
<dbReference type="PANTHER" id="PTHR23049">
    <property type="entry name" value="MYOSIN REGULATORY LIGHT CHAIN 2"/>
    <property type="match status" value="1"/>
</dbReference>
<evidence type="ECO:0000256" key="2">
    <source>
        <dbReference type="ARBA" id="ARBA00022837"/>
    </source>
</evidence>
<feature type="domain" description="EF-hand" evidence="4">
    <location>
        <begin position="40"/>
        <end position="75"/>
    </location>
</feature>
<keyword evidence="2" id="KW-0106">Calcium</keyword>
<gene>
    <name evidence="5" type="ORF">SteCoe_13848</name>
</gene>